<evidence type="ECO:0000313" key="2">
    <source>
        <dbReference type="WBParaSite" id="SMUV_0000878401-mRNA-1"/>
    </source>
</evidence>
<dbReference type="WBParaSite" id="SMUV_0000878401-mRNA-1">
    <property type="protein sequence ID" value="SMUV_0000878401-mRNA-1"/>
    <property type="gene ID" value="SMUV_0000878401"/>
</dbReference>
<evidence type="ECO:0000313" key="1">
    <source>
        <dbReference type="Proteomes" id="UP000046393"/>
    </source>
</evidence>
<reference evidence="2" key="1">
    <citation type="submission" date="2017-02" db="UniProtKB">
        <authorList>
            <consortium name="WormBaseParasite"/>
        </authorList>
    </citation>
    <scope>IDENTIFICATION</scope>
</reference>
<proteinExistence type="predicted"/>
<dbReference type="Proteomes" id="UP000046393">
    <property type="component" value="Unplaced"/>
</dbReference>
<accession>A0A0N5AV75</accession>
<keyword evidence="1" id="KW-1185">Reference proteome</keyword>
<organism evidence="1 2">
    <name type="scientific">Syphacia muris</name>
    <dbReference type="NCBI Taxonomy" id="451379"/>
    <lineage>
        <taxon>Eukaryota</taxon>
        <taxon>Metazoa</taxon>
        <taxon>Ecdysozoa</taxon>
        <taxon>Nematoda</taxon>
        <taxon>Chromadorea</taxon>
        <taxon>Rhabditida</taxon>
        <taxon>Spirurina</taxon>
        <taxon>Oxyuridomorpha</taxon>
        <taxon>Oxyuroidea</taxon>
        <taxon>Oxyuridae</taxon>
        <taxon>Syphacia</taxon>
    </lineage>
</organism>
<dbReference type="AlphaFoldDB" id="A0A0N5AV75"/>
<sequence length="105" mass="11544">MLQAKTQIWGLKKDFKKQATQNCMEISEAYLDAVAVFSANTIGEAVLRKQVQFCAVDTDTFQLDSPVLVPPLRCCVVSHSAPVHVSDVSDEHLVMLNAWVLGLLA</sequence>
<protein>
    <submittedName>
        <fullName evidence="2">40S ribosomal protein S12</fullName>
    </submittedName>
</protein>
<name>A0A0N5AV75_9BILA</name>